<dbReference type="Gene3D" id="3.50.30.40">
    <property type="entry name" value="Ribonuclease E inhibitor RraA/RraA-like"/>
    <property type="match status" value="1"/>
</dbReference>
<sequence>MPAIEAMPLPPGVTELLLQASTATITMQLLKRGFRGLAINGVRPMNPAAARFAGPAVTLRYIPGREDICQAPKPTDPDSAQRIAIEGTPAGHVLVIGTEREIRAGTLGDILAWRLKMRGIAAVVSDGAMRDAPVMAGIDLPIFAAANAAPASMTNLHPVEVQVPIGCGGVPVFPGDALVGDLDGVVVIPRHLVEEVARDSAEQERMERFVQREVRRGRAIGGLYPPDDATKAQYRDWLQAGEPED</sequence>
<evidence type="ECO:0000313" key="2">
    <source>
        <dbReference type="EMBL" id="ROQ01170.1"/>
    </source>
</evidence>
<keyword evidence="1" id="KW-0460">Magnesium</keyword>
<comment type="caution">
    <text evidence="2">The sequence shown here is derived from an EMBL/GenBank/DDBJ whole genome shotgun (WGS) entry which is preliminary data.</text>
</comment>
<feature type="binding site" evidence="1">
    <location>
        <position position="131"/>
    </location>
    <ligand>
        <name>Mg(2+)</name>
        <dbReference type="ChEBI" id="CHEBI:18420"/>
    </ligand>
</feature>
<dbReference type="InterPro" id="IPR036704">
    <property type="entry name" value="RraA/RraA-like_sf"/>
</dbReference>
<feature type="binding site" evidence="1">
    <location>
        <position position="130"/>
    </location>
    <ligand>
        <name>substrate</name>
    </ligand>
</feature>
<dbReference type="PANTHER" id="PTHR33254:SF16">
    <property type="entry name" value="BLR3842 PROTEIN"/>
    <property type="match status" value="1"/>
</dbReference>
<dbReference type="EMBL" id="RJKX01000011">
    <property type="protein sequence ID" value="ROQ01170.1"/>
    <property type="molecule type" value="Genomic_DNA"/>
</dbReference>
<dbReference type="AlphaFoldDB" id="A0A3N1MEM5"/>
<feature type="binding site" evidence="1">
    <location>
        <begin position="108"/>
        <end position="111"/>
    </location>
    <ligand>
        <name>substrate</name>
    </ligand>
</feature>
<reference evidence="2 3" key="1">
    <citation type="submission" date="2018-11" db="EMBL/GenBank/DDBJ databases">
        <title>Genomic Encyclopedia of Type Strains, Phase IV (KMG-IV): sequencing the most valuable type-strain genomes for metagenomic binning, comparative biology and taxonomic classification.</title>
        <authorList>
            <person name="Goeker M."/>
        </authorList>
    </citation>
    <scope>NUCLEOTIDE SEQUENCE [LARGE SCALE GENOMIC DNA]</scope>
    <source>
        <strain evidence="2 3">DSM 5900</strain>
    </source>
</reference>
<evidence type="ECO:0000256" key="1">
    <source>
        <dbReference type="PIRSR" id="PIRSR605493-1"/>
    </source>
</evidence>
<evidence type="ECO:0000313" key="3">
    <source>
        <dbReference type="Proteomes" id="UP000278222"/>
    </source>
</evidence>
<dbReference type="Pfam" id="PF03737">
    <property type="entry name" value="RraA-like"/>
    <property type="match status" value="1"/>
</dbReference>
<keyword evidence="1" id="KW-0479">Metal-binding</keyword>
<dbReference type="PANTHER" id="PTHR33254">
    <property type="entry name" value="4-HYDROXY-4-METHYL-2-OXOGLUTARATE ALDOLASE 3-RELATED"/>
    <property type="match status" value="1"/>
</dbReference>
<dbReference type="RefSeq" id="WP_197735840.1">
    <property type="nucleotide sequence ID" value="NZ_AP019700.1"/>
</dbReference>
<organism evidence="2 3">
    <name type="scientific">Stella humosa</name>
    <dbReference type="NCBI Taxonomy" id="94"/>
    <lineage>
        <taxon>Bacteria</taxon>
        <taxon>Pseudomonadati</taxon>
        <taxon>Pseudomonadota</taxon>
        <taxon>Alphaproteobacteria</taxon>
        <taxon>Rhodospirillales</taxon>
        <taxon>Stellaceae</taxon>
        <taxon>Stella</taxon>
    </lineage>
</organism>
<accession>A0A3N1MEM5</accession>
<comment type="cofactor">
    <cofactor evidence="1">
        <name>Mg(2+)</name>
        <dbReference type="ChEBI" id="CHEBI:18420"/>
    </cofactor>
</comment>
<dbReference type="GO" id="GO:0046872">
    <property type="term" value="F:metal ion binding"/>
    <property type="evidence" value="ECO:0007669"/>
    <property type="project" value="UniProtKB-KW"/>
</dbReference>
<dbReference type="Proteomes" id="UP000278222">
    <property type="component" value="Unassembled WGS sequence"/>
</dbReference>
<dbReference type="CDD" id="cd16841">
    <property type="entry name" value="RraA_family"/>
    <property type="match status" value="1"/>
</dbReference>
<dbReference type="SUPFAM" id="SSF89562">
    <property type="entry name" value="RraA-like"/>
    <property type="match status" value="1"/>
</dbReference>
<dbReference type="NCBIfam" id="NF006093">
    <property type="entry name" value="PRK08245.1"/>
    <property type="match status" value="1"/>
</dbReference>
<protein>
    <submittedName>
        <fullName evidence="2">Regulator of RNase E activity RraA</fullName>
    </submittedName>
</protein>
<keyword evidence="3" id="KW-1185">Reference proteome</keyword>
<name>A0A3N1MEM5_9PROT</name>
<dbReference type="InterPro" id="IPR005493">
    <property type="entry name" value="RraA/RraA-like"/>
</dbReference>
<gene>
    <name evidence="2" type="ORF">EDC65_0347</name>
</gene>
<proteinExistence type="predicted"/>